<dbReference type="GO" id="GO:0008168">
    <property type="term" value="F:methyltransferase activity"/>
    <property type="evidence" value="ECO:0007669"/>
    <property type="project" value="UniProtKB-KW"/>
</dbReference>
<protein>
    <submittedName>
        <fullName evidence="2">Class I SAM-dependent methyltransferase</fullName>
    </submittedName>
</protein>
<evidence type="ECO:0000259" key="1">
    <source>
        <dbReference type="Pfam" id="PF08241"/>
    </source>
</evidence>
<dbReference type="SUPFAM" id="SSF53335">
    <property type="entry name" value="S-adenosyl-L-methionine-dependent methyltransferases"/>
    <property type="match status" value="1"/>
</dbReference>
<evidence type="ECO:0000313" key="2">
    <source>
        <dbReference type="EMBL" id="MBY0755223.1"/>
    </source>
</evidence>
<name>A0ABS7KX92_CLOSR</name>
<feature type="domain" description="Methyltransferase type 11" evidence="1">
    <location>
        <begin position="40"/>
        <end position="132"/>
    </location>
</feature>
<comment type="caution">
    <text evidence="2">The sequence shown here is derived from an EMBL/GenBank/DDBJ whole genome shotgun (WGS) entry which is preliminary data.</text>
</comment>
<reference evidence="2 3" key="1">
    <citation type="journal article" date="2021" name="Cell Host Microbe">
        <title>in vivo commensal control of Clostridioides difficile virulence.</title>
        <authorList>
            <person name="Girinathan B.P."/>
            <person name="Dibenedetto N."/>
            <person name="Worley J.N."/>
            <person name="Peltier J."/>
            <person name="Arrieta-Ortiz M.L."/>
            <person name="Rupa Christinal Immanuel S."/>
            <person name="Lavin R."/>
            <person name="Delaney M.L."/>
            <person name="Cummins C."/>
            <person name="Hoffmann M."/>
            <person name="Luo Y."/>
            <person name="Gonzalez-Escalona N."/>
            <person name="Allard M."/>
            <person name="Onderdonk A.B."/>
            <person name="Gerber G.K."/>
            <person name="Sonenshein A.L."/>
            <person name="Baliga N."/>
            <person name="Dupuy B."/>
            <person name="Bry L."/>
        </authorList>
    </citation>
    <scope>NUCLEOTIDE SEQUENCE [LARGE SCALE GENOMIC DNA]</scope>
    <source>
        <strain evidence="2 3">DSM 599</strain>
    </source>
</reference>
<dbReference type="InterPro" id="IPR029063">
    <property type="entry name" value="SAM-dependent_MTases_sf"/>
</dbReference>
<accession>A0ABS7KX92</accession>
<dbReference type="Proteomes" id="UP001299068">
    <property type="component" value="Unassembled WGS sequence"/>
</dbReference>
<dbReference type="InterPro" id="IPR013216">
    <property type="entry name" value="Methyltransf_11"/>
</dbReference>
<gene>
    <name evidence="2" type="ORF">K5V21_07120</name>
</gene>
<dbReference type="EMBL" id="JAIKTU010000005">
    <property type="protein sequence ID" value="MBY0755223.1"/>
    <property type="molecule type" value="Genomic_DNA"/>
</dbReference>
<sequence length="190" mass="22207">MCDIKKFFDNLASDWDRRSNHKYIEYIIRKIDIHENSKILDVACGTGILEEYLLQYNPKEVLGVDISKNMIEIAKEKNNDKRVKYLCEDIFNIEAGQWDFIIVFNSFPHFVDKEKFLSHLSKLLKIGGKLIICHNFSRKSIDKIHENMSESISSQLISGKELVEIAPVFLKENLVIDNNKIYLVILDYFS</sequence>
<organism evidence="2 3">
    <name type="scientific">Clostridium sardiniense</name>
    <name type="common">Clostridium absonum</name>
    <dbReference type="NCBI Taxonomy" id="29369"/>
    <lineage>
        <taxon>Bacteria</taxon>
        <taxon>Bacillati</taxon>
        <taxon>Bacillota</taxon>
        <taxon>Clostridia</taxon>
        <taxon>Eubacteriales</taxon>
        <taxon>Clostridiaceae</taxon>
        <taxon>Clostridium</taxon>
    </lineage>
</organism>
<keyword evidence="3" id="KW-1185">Reference proteome</keyword>
<dbReference type="CDD" id="cd02440">
    <property type="entry name" value="AdoMet_MTases"/>
    <property type="match status" value="1"/>
</dbReference>
<dbReference type="RefSeq" id="WP_221860335.1">
    <property type="nucleotide sequence ID" value="NZ_JAIKTU010000005.1"/>
</dbReference>
<dbReference type="Pfam" id="PF08241">
    <property type="entry name" value="Methyltransf_11"/>
    <property type="match status" value="1"/>
</dbReference>
<dbReference type="Gene3D" id="3.40.50.150">
    <property type="entry name" value="Vaccinia Virus protein VP39"/>
    <property type="match status" value="1"/>
</dbReference>
<dbReference type="PANTHER" id="PTHR43861">
    <property type="entry name" value="TRANS-ACONITATE 2-METHYLTRANSFERASE-RELATED"/>
    <property type="match status" value="1"/>
</dbReference>
<dbReference type="PANTHER" id="PTHR43861:SF6">
    <property type="entry name" value="METHYLTRANSFERASE TYPE 11"/>
    <property type="match status" value="1"/>
</dbReference>
<keyword evidence="2" id="KW-0808">Transferase</keyword>
<keyword evidence="2" id="KW-0489">Methyltransferase</keyword>
<evidence type="ECO:0000313" key="3">
    <source>
        <dbReference type="Proteomes" id="UP001299068"/>
    </source>
</evidence>
<dbReference type="GO" id="GO:0032259">
    <property type="term" value="P:methylation"/>
    <property type="evidence" value="ECO:0007669"/>
    <property type="project" value="UniProtKB-KW"/>
</dbReference>
<proteinExistence type="predicted"/>